<organism evidence="3 4">
    <name type="scientific">Indibacter alkaliphilus (strain CCUG 57479 / KCTC 22604 / LW1)</name>
    <dbReference type="NCBI Taxonomy" id="1189612"/>
    <lineage>
        <taxon>Bacteria</taxon>
        <taxon>Pseudomonadati</taxon>
        <taxon>Bacteroidota</taxon>
        <taxon>Cytophagia</taxon>
        <taxon>Cytophagales</taxon>
        <taxon>Cyclobacteriaceae</taxon>
    </lineage>
</organism>
<dbReference type="InterPro" id="IPR019734">
    <property type="entry name" value="TPR_rpt"/>
</dbReference>
<dbReference type="SUPFAM" id="SSF48452">
    <property type="entry name" value="TPR-like"/>
    <property type="match status" value="1"/>
</dbReference>
<sequence length="262" mass="30675">MDIKVIEKFEAYLRHEMSEEELRQFEEELASNTKLSQQFQQYQEIEQSMAMLFSQEERQLKESLSNLGKKYMKEGPLEKGGGEEETPIRNIENPNYFRLFSAIAAIFVMILAAYFLLFKSSQSAQEMAERYYSENLTVLSQTMGGNEDKVQLGIVAYNMKDYDLARTYFEEVLQEESQNWEALKFLGLTYLAQRNYERALAYFEELAALENLYSNPGLFYQAFTLMLRSESDDISRAKEILRQIIDENAEGSRQAKEWLDKL</sequence>
<evidence type="ECO:0000313" key="4">
    <source>
        <dbReference type="Proteomes" id="UP000006073"/>
    </source>
</evidence>
<gene>
    <name evidence="3" type="ORF">A33Q_3620</name>
</gene>
<keyword evidence="2" id="KW-0812">Transmembrane</keyword>
<dbReference type="eggNOG" id="COG5662">
    <property type="taxonomic scope" value="Bacteria"/>
</dbReference>
<dbReference type="OrthoDB" id="663481at2"/>
<protein>
    <submittedName>
        <fullName evidence="3">Uncharacterized protein</fullName>
    </submittedName>
</protein>
<dbReference type="SMART" id="SM00028">
    <property type="entry name" value="TPR"/>
    <property type="match status" value="2"/>
</dbReference>
<keyword evidence="2" id="KW-1133">Transmembrane helix</keyword>
<dbReference type="InterPro" id="IPR011990">
    <property type="entry name" value="TPR-like_helical_dom_sf"/>
</dbReference>
<proteinExistence type="predicted"/>
<keyword evidence="4" id="KW-1185">Reference proteome</keyword>
<evidence type="ECO:0000256" key="2">
    <source>
        <dbReference type="SAM" id="Phobius"/>
    </source>
</evidence>
<dbReference type="PROSITE" id="PS50005">
    <property type="entry name" value="TPR"/>
    <property type="match status" value="1"/>
</dbReference>
<evidence type="ECO:0000313" key="3">
    <source>
        <dbReference type="EMBL" id="EOZ93674.1"/>
    </source>
</evidence>
<feature type="transmembrane region" description="Helical" evidence="2">
    <location>
        <begin position="96"/>
        <end position="117"/>
    </location>
</feature>
<dbReference type="EMBL" id="ALWO02000045">
    <property type="protein sequence ID" value="EOZ93674.1"/>
    <property type="molecule type" value="Genomic_DNA"/>
</dbReference>
<dbReference type="Gene3D" id="1.25.40.10">
    <property type="entry name" value="Tetratricopeptide repeat domain"/>
    <property type="match status" value="1"/>
</dbReference>
<dbReference type="STRING" id="1189612.A33Q_3620"/>
<evidence type="ECO:0000256" key="1">
    <source>
        <dbReference type="PROSITE-ProRule" id="PRU00339"/>
    </source>
</evidence>
<dbReference type="AlphaFoldDB" id="S2D436"/>
<dbReference type="RefSeq" id="WP_009033722.1">
    <property type="nucleotide sequence ID" value="NZ_ALWO02000045.1"/>
</dbReference>
<feature type="repeat" description="TPR" evidence="1">
    <location>
        <begin position="180"/>
        <end position="213"/>
    </location>
</feature>
<comment type="caution">
    <text evidence="3">The sequence shown here is derived from an EMBL/GenBank/DDBJ whole genome shotgun (WGS) entry which is preliminary data.</text>
</comment>
<accession>S2D436</accession>
<dbReference type="Pfam" id="PF13432">
    <property type="entry name" value="TPR_16"/>
    <property type="match status" value="1"/>
</dbReference>
<reference evidence="3 4" key="1">
    <citation type="journal article" date="2013" name="Genome Announc.">
        <title>Draft Genome Sequence of Indibacter alkaliphilus Strain LW1T, Isolated from Lonar Lake, a Haloalkaline Lake in the Buldana District of Maharashtra, India.</title>
        <authorList>
            <person name="Singh A."/>
            <person name="Kumar Jangir P."/>
            <person name="Sharma R."/>
            <person name="Singh A."/>
            <person name="Kumar Pinnaka A."/>
            <person name="Shivaji S."/>
        </authorList>
    </citation>
    <scope>NUCLEOTIDE SEQUENCE [LARGE SCALE GENOMIC DNA]</scope>
    <source>
        <strain evidence="4">CCUG 57479 / KCTC 22604 / LW1</strain>
    </source>
</reference>
<dbReference type="Proteomes" id="UP000006073">
    <property type="component" value="Unassembled WGS sequence"/>
</dbReference>
<name>S2D436_INDAL</name>
<keyword evidence="2" id="KW-0472">Membrane</keyword>
<keyword evidence="1" id="KW-0802">TPR repeat</keyword>